<keyword evidence="2" id="KW-1185">Reference proteome</keyword>
<protein>
    <submittedName>
        <fullName evidence="1">Uncharacterized protein</fullName>
    </submittedName>
</protein>
<dbReference type="EMBL" id="AAXW01000002">
    <property type="protein sequence ID" value="EAZ93495.1"/>
    <property type="molecule type" value="Genomic_DNA"/>
</dbReference>
<dbReference type="AlphaFoldDB" id="A3II63"/>
<reference evidence="1 2" key="1">
    <citation type="submission" date="2007-03" db="EMBL/GenBank/DDBJ databases">
        <authorList>
            <person name="Stal L."/>
            <person name="Ferriera S."/>
            <person name="Johnson J."/>
            <person name="Kravitz S."/>
            <person name="Beeson K."/>
            <person name="Sutton G."/>
            <person name="Rogers Y.-H."/>
            <person name="Friedman R."/>
            <person name="Frazier M."/>
            <person name="Venter J.C."/>
        </authorList>
    </citation>
    <scope>NUCLEOTIDE SEQUENCE [LARGE SCALE GENOMIC DNA]</scope>
    <source>
        <strain evidence="1 2">CCY0110</strain>
    </source>
</reference>
<evidence type="ECO:0000313" key="1">
    <source>
        <dbReference type="EMBL" id="EAZ93495.1"/>
    </source>
</evidence>
<gene>
    <name evidence="1" type="ORF">CY0110_16907</name>
</gene>
<accession>A3II63</accession>
<evidence type="ECO:0000313" key="2">
    <source>
        <dbReference type="Proteomes" id="UP000003781"/>
    </source>
</evidence>
<name>A3II63_9CHRO</name>
<proteinExistence type="predicted"/>
<organism evidence="1 2">
    <name type="scientific">Crocosphaera chwakensis CCY0110</name>
    <dbReference type="NCBI Taxonomy" id="391612"/>
    <lineage>
        <taxon>Bacteria</taxon>
        <taxon>Bacillati</taxon>
        <taxon>Cyanobacteriota</taxon>
        <taxon>Cyanophyceae</taxon>
        <taxon>Oscillatoriophycideae</taxon>
        <taxon>Chroococcales</taxon>
        <taxon>Aphanothecaceae</taxon>
        <taxon>Crocosphaera</taxon>
        <taxon>Crocosphaera chwakensis</taxon>
    </lineage>
</organism>
<comment type="caution">
    <text evidence="1">The sequence shown here is derived from an EMBL/GenBank/DDBJ whole genome shotgun (WGS) entry which is preliminary data.</text>
</comment>
<dbReference type="Proteomes" id="UP000003781">
    <property type="component" value="Unassembled WGS sequence"/>
</dbReference>
<sequence length="28" mass="3404">MYLEQHYQPSEDNDLIHIVQQTLLTCDR</sequence>